<keyword evidence="4" id="KW-1185">Reference proteome</keyword>
<reference evidence="3 4" key="1">
    <citation type="submission" date="2016-07" db="EMBL/GenBank/DDBJ databases">
        <title>Draft Genome Sequence of Methylobrevis pamukkalensis PK2.</title>
        <authorList>
            <person name="Vasilenko O.V."/>
            <person name="Doronina N.V."/>
            <person name="Shmareva M.N."/>
            <person name="Tarlachkov S.V."/>
            <person name="Mustakhimov I."/>
            <person name="Trotsenko Y.A."/>
        </authorList>
    </citation>
    <scope>NUCLEOTIDE SEQUENCE [LARGE SCALE GENOMIC DNA]</scope>
    <source>
        <strain evidence="3 4">PK2</strain>
    </source>
</reference>
<feature type="transmembrane region" description="Helical" evidence="2">
    <location>
        <begin position="86"/>
        <end position="107"/>
    </location>
</feature>
<evidence type="ECO:0000256" key="2">
    <source>
        <dbReference type="SAM" id="Phobius"/>
    </source>
</evidence>
<accession>A0A1E3GZG0</accession>
<keyword evidence="2" id="KW-0812">Transmembrane</keyword>
<dbReference type="Pfam" id="PF09527">
    <property type="entry name" value="ATPase_gene1"/>
    <property type="match status" value="1"/>
</dbReference>
<dbReference type="InterPro" id="IPR032820">
    <property type="entry name" value="ATPase_put"/>
</dbReference>
<evidence type="ECO:0000313" key="4">
    <source>
        <dbReference type="Proteomes" id="UP000094622"/>
    </source>
</evidence>
<organism evidence="3 4">
    <name type="scientific">Methylobrevis pamukkalensis</name>
    <dbReference type="NCBI Taxonomy" id="1439726"/>
    <lineage>
        <taxon>Bacteria</taxon>
        <taxon>Pseudomonadati</taxon>
        <taxon>Pseudomonadota</taxon>
        <taxon>Alphaproteobacteria</taxon>
        <taxon>Hyphomicrobiales</taxon>
        <taxon>Pleomorphomonadaceae</taxon>
        <taxon>Methylobrevis</taxon>
    </lineage>
</organism>
<evidence type="ECO:0000256" key="1">
    <source>
        <dbReference type="SAM" id="MobiDB-lite"/>
    </source>
</evidence>
<keyword evidence="2" id="KW-0472">Membrane</keyword>
<comment type="caution">
    <text evidence="3">The sequence shown here is derived from an EMBL/GenBank/DDBJ whole genome shotgun (WGS) entry which is preliminary data.</text>
</comment>
<sequence length="114" mass="12094">MNDDRREGGGGEVPPGHSDQDDLAGRKARLEQTLAKVKGVRDKQRAPERTDFGTNYSKAFRLASEFTGGVLVGAVLGWGFDQLLGTSPIGLVVFLLLGFAAGVMAMVRTGRSGD</sequence>
<feature type="transmembrane region" description="Helical" evidence="2">
    <location>
        <begin position="59"/>
        <end position="80"/>
    </location>
</feature>
<dbReference type="RefSeq" id="WP_069307652.1">
    <property type="nucleotide sequence ID" value="NZ_MCRJ01000090.1"/>
</dbReference>
<dbReference type="EMBL" id="MCRJ01000090">
    <property type="protein sequence ID" value="ODN69450.1"/>
    <property type="molecule type" value="Genomic_DNA"/>
</dbReference>
<dbReference type="OrthoDB" id="15401at2"/>
<feature type="region of interest" description="Disordered" evidence="1">
    <location>
        <begin position="1"/>
        <end position="25"/>
    </location>
</feature>
<name>A0A1E3GZG0_9HYPH</name>
<dbReference type="AlphaFoldDB" id="A0A1E3GZG0"/>
<keyword evidence="2" id="KW-1133">Transmembrane helix</keyword>
<evidence type="ECO:0000313" key="3">
    <source>
        <dbReference type="EMBL" id="ODN69450.1"/>
    </source>
</evidence>
<proteinExistence type="predicted"/>
<gene>
    <name evidence="3" type="primary">atpI</name>
    <name evidence="3" type="ORF">A6302_03256</name>
</gene>
<dbReference type="Proteomes" id="UP000094622">
    <property type="component" value="Unassembled WGS sequence"/>
</dbReference>
<protein>
    <submittedName>
        <fullName evidence="3">ATP synthase protein I</fullName>
    </submittedName>
</protein>